<comment type="pathway">
    <text evidence="2 11">Glycolipid biosynthesis; glycosylphosphatidylinositol-anchor biosynthesis.</text>
</comment>
<feature type="transmembrane region" description="Helical" evidence="11">
    <location>
        <begin position="163"/>
        <end position="186"/>
    </location>
</feature>
<evidence type="ECO:0000256" key="1">
    <source>
        <dbReference type="ARBA" id="ARBA00004477"/>
    </source>
</evidence>
<feature type="signal peptide" evidence="12">
    <location>
        <begin position="1"/>
        <end position="28"/>
    </location>
</feature>
<dbReference type="Pfam" id="PF05007">
    <property type="entry name" value="Mannosyl_trans"/>
    <property type="match status" value="1"/>
</dbReference>
<reference evidence="13" key="2">
    <citation type="submission" date="2017-06" db="EMBL/GenBank/DDBJ databases">
        <title>WGS assembly of Brachypodium distachyon.</title>
        <authorList>
            <consortium name="The International Brachypodium Initiative"/>
            <person name="Lucas S."/>
            <person name="Harmon-Smith M."/>
            <person name="Lail K."/>
            <person name="Tice H."/>
            <person name="Grimwood J."/>
            <person name="Bruce D."/>
            <person name="Barry K."/>
            <person name="Shu S."/>
            <person name="Lindquist E."/>
            <person name="Wang M."/>
            <person name="Pitluck S."/>
            <person name="Vogel J.P."/>
            <person name="Garvin D.F."/>
            <person name="Mockler T.C."/>
            <person name="Schmutz J."/>
            <person name="Rokhsar D."/>
            <person name="Bevan M.W."/>
        </authorList>
    </citation>
    <scope>NUCLEOTIDE SEQUENCE</scope>
    <source>
        <strain evidence="13">Bd21</strain>
    </source>
</reference>
<dbReference type="GO" id="GO:0000030">
    <property type="term" value="F:mannosyltransferase activity"/>
    <property type="evidence" value="ECO:0000318"/>
    <property type="project" value="GO_Central"/>
</dbReference>
<dbReference type="GO" id="GO:0004376">
    <property type="term" value="F:GPI mannosyltransferase activity"/>
    <property type="evidence" value="ECO:0007669"/>
    <property type="project" value="InterPro"/>
</dbReference>
<evidence type="ECO:0000256" key="12">
    <source>
        <dbReference type="SAM" id="SignalP"/>
    </source>
</evidence>
<dbReference type="GO" id="GO:1990529">
    <property type="term" value="C:glycosylphosphatidylinositol-mannosyltransferase I complex"/>
    <property type="evidence" value="ECO:0000318"/>
    <property type="project" value="GO_Central"/>
</dbReference>
<gene>
    <name evidence="14" type="primary">LOC100822384</name>
    <name evidence="13" type="ORF">BRADI_4g38200v3</name>
</gene>
<evidence type="ECO:0000256" key="10">
    <source>
        <dbReference type="ARBA" id="ARBA00023136"/>
    </source>
</evidence>
<keyword evidence="8 11" id="KW-0256">Endoplasmic reticulum</keyword>
<dbReference type="KEGG" id="bdi:100822384"/>
<proteinExistence type="inferred from homology"/>
<keyword evidence="4 11" id="KW-0337">GPI-anchor biosynthesis</keyword>
<keyword evidence="5 11" id="KW-0328">Glycosyltransferase</keyword>
<dbReference type="EnsemblPlants" id="KQJ91523">
    <property type="protein sequence ID" value="KQJ91523"/>
    <property type="gene ID" value="BRADI_4g38200v3"/>
</dbReference>
<reference evidence="14" key="3">
    <citation type="submission" date="2018-08" db="UniProtKB">
        <authorList>
            <consortium name="EnsemblPlants"/>
        </authorList>
    </citation>
    <scope>IDENTIFICATION</scope>
    <source>
        <strain evidence="14">cv. Bd21</strain>
    </source>
</reference>
<feature type="transmembrane region" description="Helical" evidence="11">
    <location>
        <begin position="402"/>
        <end position="421"/>
    </location>
</feature>
<dbReference type="RefSeq" id="XP_003578661.1">
    <property type="nucleotide sequence ID" value="XM_003578613.4"/>
</dbReference>
<dbReference type="OrthoDB" id="1741594at2759"/>
<protein>
    <recommendedName>
        <fullName evidence="11">GPI mannosyltransferase 1</fullName>
        <ecNumber evidence="11">2.4.1.-</ecNumber>
    </recommendedName>
    <alternativeName>
        <fullName evidence="11">GPI mannosyltransferase I</fullName>
    </alternativeName>
</protein>
<evidence type="ECO:0000313" key="13">
    <source>
        <dbReference type="EMBL" id="KQJ91523.1"/>
    </source>
</evidence>
<evidence type="ECO:0000256" key="9">
    <source>
        <dbReference type="ARBA" id="ARBA00022989"/>
    </source>
</evidence>
<comment type="function">
    <text evidence="11">Catalytic subunit of the glycosylphosphatidylinositol-mannosyltransferase I complex which catalyzes the transfer of the first mannose, via an alpha-1,4 bond from a dolichol-phosphate-mannose (Dol-P-Man) to the glucosaminyl acyl phosphatidylinositol (GlcN-(acyl)PI) intermediate to generate alpha-D-Man-(1-&gt;4)-alpha-D-GlcN-(1-&gt;6)-(1-radyl,2-acyl-sn-glycero-3-phospho)-2-acyl-inositol and participates in the sixth step of the glycosylphosphatidylinositol-anchor biosynthesis.</text>
</comment>
<evidence type="ECO:0000256" key="2">
    <source>
        <dbReference type="ARBA" id="ARBA00004687"/>
    </source>
</evidence>
<evidence type="ECO:0000256" key="6">
    <source>
        <dbReference type="ARBA" id="ARBA00022679"/>
    </source>
</evidence>
<dbReference type="Gramene" id="KQJ91523">
    <property type="protein sequence ID" value="KQJ91523"/>
    <property type="gene ID" value="BRADI_4g38200v3"/>
</dbReference>
<dbReference type="FunCoup" id="I1ISX4">
    <property type="interactions" value="2474"/>
</dbReference>
<dbReference type="GeneID" id="100822384"/>
<dbReference type="EMBL" id="CM000883">
    <property type="protein sequence ID" value="KQJ91523.1"/>
    <property type="molecule type" value="Genomic_DNA"/>
</dbReference>
<evidence type="ECO:0000256" key="3">
    <source>
        <dbReference type="ARBA" id="ARBA00011071"/>
    </source>
</evidence>
<evidence type="ECO:0000256" key="7">
    <source>
        <dbReference type="ARBA" id="ARBA00022692"/>
    </source>
</evidence>
<feature type="transmembrane region" description="Helical" evidence="11">
    <location>
        <begin position="371"/>
        <end position="390"/>
    </location>
</feature>
<dbReference type="OMA" id="MLWFIGQ"/>
<dbReference type="eggNOG" id="KOG3893">
    <property type="taxonomic scope" value="Eukaryota"/>
</dbReference>
<organism evidence="13">
    <name type="scientific">Brachypodium distachyon</name>
    <name type="common">Purple false brome</name>
    <name type="synonym">Trachynia distachya</name>
    <dbReference type="NCBI Taxonomy" id="15368"/>
    <lineage>
        <taxon>Eukaryota</taxon>
        <taxon>Viridiplantae</taxon>
        <taxon>Streptophyta</taxon>
        <taxon>Embryophyta</taxon>
        <taxon>Tracheophyta</taxon>
        <taxon>Spermatophyta</taxon>
        <taxon>Magnoliopsida</taxon>
        <taxon>Liliopsida</taxon>
        <taxon>Poales</taxon>
        <taxon>Poaceae</taxon>
        <taxon>BOP clade</taxon>
        <taxon>Pooideae</taxon>
        <taxon>Stipodae</taxon>
        <taxon>Brachypodieae</taxon>
        <taxon>Brachypodium</taxon>
    </lineage>
</organism>
<dbReference type="AlphaFoldDB" id="I1ISX4"/>
<name>I1ISX4_BRADI</name>
<feature type="transmembrane region" description="Helical" evidence="11">
    <location>
        <begin position="334"/>
        <end position="359"/>
    </location>
</feature>
<dbReference type="PANTHER" id="PTHR12886">
    <property type="entry name" value="PIG-M MANNOSYLTRANSFERASE"/>
    <property type="match status" value="1"/>
</dbReference>
<comment type="subcellular location">
    <subcellularLocation>
        <location evidence="1 11">Endoplasmic reticulum membrane</location>
        <topology evidence="1 11">Multi-pass membrane protein</topology>
    </subcellularLocation>
</comment>
<keyword evidence="12" id="KW-0732">Signal</keyword>
<accession>I1ISX4</accession>
<comment type="similarity">
    <text evidence="3 11">Belongs to the PIGM family.</text>
</comment>
<keyword evidence="6 11" id="KW-0808">Transferase</keyword>
<evidence type="ECO:0000313" key="15">
    <source>
        <dbReference type="Proteomes" id="UP000008810"/>
    </source>
</evidence>
<dbReference type="Proteomes" id="UP000008810">
    <property type="component" value="Chromosome 4"/>
</dbReference>
<sequence length="445" mass="50840">MASAAASTTFRWLMVASAALRLALVAYGEWQDAHLEVRYTDVDYLVFSDAAASVAAGWSPFARATYRYSPLLAFLLLPNSLLHPAWGKLLFSAADLLVGLFIDNILTLRGIPEKTRIWSVAAWLFNPFTFTIGTRGNCEPVVCAAILWILLCLMKGRVLQAAFWYGLIVHFRIYPIIYAIPFVIVLSKNYAGPAGRPILTQLSSKQKLQSNKANENVEEPKSLLATLWTSLSSLITKDTILFGLLSGSMFFAWTGVFFYLYGWEFLNEALLYHLTRTDPRHNFSIYFYHIYLHHQRGFSSIQKLASFLPQLIVQLALILRFSRDLPFCLFLQTVAFVAFNKVMTAQYFVWFFCLVPLVLPWTSMKLKWKGLSCILVWMGSQLHWLMWAYLLEFKGQNVFVQLWVAGLVFLAANTFVMIMVIKHHKYTPLFLAPVKSRSKITTKKE</sequence>
<feature type="chain" id="PRO_5014095488" description="GPI mannosyltransferase 1" evidence="12">
    <location>
        <begin position="29"/>
        <end position="445"/>
    </location>
</feature>
<keyword evidence="15" id="KW-1185">Reference proteome</keyword>
<keyword evidence="7 11" id="KW-0812">Transmembrane</keyword>
<evidence type="ECO:0000256" key="5">
    <source>
        <dbReference type="ARBA" id="ARBA00022676"/>
    </source>
</evidence>
<dbReference type="GO" id="GO:0005789">
    <property type="term" value="C:endoplasmic reticulum membrane"/>
    <property type="evidence" value="ECO:0007669"/>
    <property type="project" value="UniProtKB-SubCell"/>
</dbReference>
<dbReference type="GO" id="GO:0006506">
    <property type="term" value="P:GPI anchor biosynthetic process"/>
    <property type="evidence" value="ECO:0000318"/>
    <property type="project" value="GO_Central"/>
</dbReference>
<evidence type="ECO:0000256" key="11">
    <source>
        <dbReference type="RuleBase" id="RU365064"/>
    </source>
</evidence>
<comment type="caution">
    <text evidence="11">Lacks conserved residue(s) required for the propagation of feature annotation.</text>
</comment>
<dbReference type="HOGENOM" id="CLU_024220_3_1_1"/>
<evidence type="ECO:0000313" key="14">
    <source>
        <dbReference type="EnsemblPlants" id="KQJ91523"/>
    </source>
</evidence>
<keyword evidence="9 11" id="KW-1133">Transmembrane helix</keyword>
<dbReference type="InterPro" id="IPR007704">
    <property type="entry name" value="PIG-M"/>
</dbReference>
<dbReference type="UniPathway" id="UPA00196"/>
<dbReference type="EC" id="2.4.1.-" evidence="11"/>
<feature type="transmembrane region" description="Helical" evidence="11">
    <location>
        <begin position="240"/>
        <end position="261"/>
    </location>
</feature>
<dbReference type="GO" id="GO:0051751">
    <property type="term" value="F:alpha-1,4-mannosyltransferase activity"/>
    <property type="evidence" value="ECO:0007669"/>
    <property type="project" value="InterPro"/>
</dbReference>
<dbReference type="STRING" id="15368.I1ISX4"/>
<reference evidence="13 14" key="1">
    <citation type="journal article" date="2010" name="Nature">
        <title>Genome sequencing and analysis of the model grass Brachypodium distachyon.</title>
        <authorList>
            <consortium name="International Brachypodium Initiative"/>
        </authorList>
    </citation>
    <scope>NUCLEOTIDE SEQUENCE [LARGE SCALE GENOMIC DNA]</scope>
    <source>
        <strain evidence="13 14">Bd21</strain>
    </source>
</reference>
<dbReference type="PANTHER" id="PTHR12886:SF0">
    <property type="entry name" value="GPI MANNOSYLTRANSFERASE 1"/>
    <property type="match status" value="1"/>
</dbReference>
<evidence type="ECO:0000256" key="4">
    <source>
        <dbReference type="ARBA" id="ARBA00022502"/>
    </source>
</evidence>
<keyword evidence="10 11" id="KW-0472">Membrane</keyword>
<evidence type="ECO:0000256" key="8">
    <source>
        <dbReference type="ARBA" id="ARBA00022824"/>
    </source>
</evidence>